<feature type="signal peptide" evidence="1">
    <location>
        <begin position="1"/>
        <end position="22"/>
    </location>
</feature>
<evidence type="ECO:0000313" key="2">
    <source>
        <dbReference type="EMBL" id="ACN89289.1"/>
    </source>
</evidence>
<name>C0LZM3_VIBAL</name>
<dbReference type="InterPro" id="IPR011250">
    <property type="entry name" value="OMP/PagP_B-barrel"/>
</dbReference>
<gene>
    <name evidence="2" type="ORF">VEPGS_0005</name>
</gene>
<dbReference type="AlphaFoldDB" id="C0LZM3"/>
<dbReference type="Gene3D" id="2.40.160.20">
    <property type="match status" value="1"/>
</dbReference>
<dbReference type="EMBL" id="FJ790776">
    <property type="protein sequence ID" value="ACN89289.1"/>
    <property type="molecule type" value="Genomic_DNA"/>
</dbReference>
<organism evidence="2">
    <name type="scientific">Vibrio alginolyticus</name>
    <dbReference type="NCBI Taxonomy" id="663"/>
    <lineage>
        <taxon>Bacteria</taxon>
        <taxon>Pseudomonadati</taxon>
        <taxon>Pseudomonadota</taxon>
        <taxon>Gammaproteobacteria</taxon>
        <taxon>Vibrionales</taxon>
        <taxon>Vibrionaceae</taxon>
        <taxon>Vibrio</taxon>
    </lineage>
</organism>
<evidence type="ECO:0008006" key="3">
    <source>
        <dbReference type="Google" id="ProtNLM"/>
    </source>
</evidence>
<reference evidence="2" key="1">
    <citation type="journal article" date="2013" name="Vet. Microbiol.">
        <title>Connecting type VI secretion, quorum sensing, and c-di-GMP production in fish pathogen Vibrio alginolyticus through phosphatase PppA.</title>
        <authorList>
            <person name="Sheng L."/>
            <person name="Lv Y."/>
            <person name="Liu Q."/>
            <person name="Wang Q."/>
            <person name="Zhang Y."/>
        </authorList>
    </citation>
    <scope>NUCLEOTIDE SEQUENCE</scope>
    <source>
        <strain evidence="2">EPJS</strain>
    </source>
</reference>
<protein>
    <recommendedName>
        <fullName evidence="3">Outer membrane protein beta-barrel domain-containing protein</fullName>
    </recommendedName>
</protein>
<proteinExistence type="predicted"/>
<dbReference type="SUPFAM" id="SSF56925">
    <property type="entry name" value="OMPA-like"/>
    <property type="match status" value="1"/>
</dbReference>
<evidence type="ECO:0000256" key="1">
    <source>
        <dbReference type="SAM" id="SignalP"/>
    </source>
</evidence>
<feature type="chain" id="PRO_5002899181" description="Outer membrane protein beta-barrel domain-containing protein" evidence="1">
    <location>
        <begin position="23"/>
        <end position="215"/>
    </location>
</feature>
<sequence length="215" mass="23979">MLKPSQIGLISAMCLFSSVAMAKGERYGLSTSMLTIDSIKYDEGKSGEQDTLRFGLAHTRPIDEQDTLRFGLVHTRPIDENNNRWRWWLGLNYLAEDIEAPANGLYEEATNYELRVVPQYALTSWSVFTPYVGAGLSVGYSQYSNRWQVDQEGYRYESVEDIDQFELGAVVTLGTAIKLGSNPDAHIQIIPQASYILPVVNDGIGGLELSVSLLF</sequence>
<keyword evidence="1" id="KW-0732">Signal</keyword>
<accession>C0LZM3</accession>